<feature type="transmembrane region" description="Helical" evidence="10">
    <location>
        <begin position="36"/>
        <end position="57"/>
    </location>
</feature>
<dbReference type="RefSeq" id="XP_011501707.1">
    <property type="nucleotide sequence ID" value="XM_011503405.1"/>
</dbReference>
<name>A0AAJ7DZ28_9HYME</name>
<keyword evidence="3 10" id="KW-0716">Sensory transduction</keyword>
<dbReference type="GO" id="GO:0004984">
    <property type="term" value="F:olfactory receptor activity"/>
    <property type="evidence" value="ECO:0007669"/>
    <property type="project" value="InterPro"/>
</dbReference>
<feature type="transmembrane region" description="Helical" evidence="10">
    <location>
        <begin position="123"/>
        <end position="144"/>
    </location>
</feature>
<evidence type="ECO:0000256" key="2">
    <source>
        <dbReference type="ARBA" id="ARBA00022475"/>
    </source>
</evidence>
<keyword evidence="6 10" id="KW-1133">Transmembrane helix</keyword>
<accession>A0AAJ7DZ28</accession>
<evidence type="ECO:0000256" key="6">
    <source>
        <dbReference type="ARBA" id="ARBA00022989"/>
    </source>
</evidence>
<dbReference type="PANTHER" id="PTHR21137">
    <property type="entry name" value="ODORANT RECEPTOR"/>
    <property type="match status" value="1"/>
</dbReference>
<gene>
    <name evidence="12" type="primary">LOC105365290</name>
</gene>
<evidence type="ECO:0000256" key="7">
    <source>
        <dbReference type="ARBA" id="ARBA00023136"/>
    </source>
</evidence>
<keyword evidence="2" id="KW-1003">Cell membrane</keyword>
<feature type="transmembrane region" description="Helical" evidence="10">
    <location>
        <begin position="263"/>
        <end position="286"/>
    </location>
</feature>
<feature type="transmembrane region" description="Helical" evidence="10">
    <location>
        <begin position="298"/>
        <end position="318"/>
    </location>
</feature>
<evidence type="ECO:0000256" key="1">
    <source>
        <dbReference type="ARBA" id="ARBA00004651"/>
    </source>
</evidence>
<evidence type="ECO:0000256" key="4">
    <source>
        <dbReference type="ARBA" id="ARBA00022692"/>
    </source>
</evidence>
<dbReference type="AlphaFoldDB" id="A0AAJ7DZ28"/>
<sequence>MWAVGLNRFGLKVMGVWPINEDNESKSFFTELRVPCMILIMFIFIILPQMFGLVMIINDIELVINNLMTNFTACLCCVKLFFIWYNKIELQPVVQSMIIDWERPKKKWEVEIMKQKAFWMRNFIIFDYISLAICYLGFATGPLIGFDMRLISNITDYESHHLAIQSYYPYDYNRSPHFELTHITQIIGGFFMSMSMNIPDHYFGTLVFHTSAQFLILNSNITDFIQQNDGILGNTNDIDKKLRIFIERHAYLMRTIAVLEKSFTFIIASQIFLMTVLVCCTGIIILNLLEYKCITVQIIVLGGTLINQMLHTFFDFFASESLATSSSDIFFNIYNSCWYILPKRIIRSFILIMIISQSPKQIKIGRIFTASFKIYCNIINLILRYISMLFAFTRKRDS</sequence>
<dbReference type="GO" id="GO:0007165">
    <property type="term" value="P:signal transduction"/>
    <property type="evidence" value="ECO:0007669"/>
    <property type="project" value="UniProtKB-KW"/>
</dbReference>
<keyword evidence="8 10" id="KW-0675">Receptor</keyword>
<evidence type="ECO:0000256" key="10">
    <source>
        <dbReference type="RuleBase" id="RU351113"/>
    </source>
</evidence>
<evidence type="ECO:0000256" key="8">
    <source>
        <dbReference type="ARBA" id="ARBA00023170"/>
    </source>
</evidence>
<keyword evidence="5 10" id="KW-0552">Olfaction</keyword>
<evidence type="ECO:0000256" key="3">
    <source>
        <dbReference type="ARBA" id="ARBA00022606"/>
    </source>
</evidence>
<dbReference type="GeneID" id="105365290"/>
<protein>
    <recommendedName>
        <fullName evidence="10">Odorant receptor</fullName>
    </recommendedName>
</protein>
<dbReference type="GO" id="GO:0005549">
    <property type="term" value="F:odorant binding"/>
    <property type="evidence" value="ECO:0007669"/>
    <property type="project" value="InterPro"/>
</dbReference>
<comment type="caution">
    <text evidence="10">Lacks conserved residue(s) required for the propagation of feature annotation.</text>
</comment>
<feature type="transmembrane region" description="Helical" evidence="10">
    <location>
        <begin position="367"/>
        <end position="392"/>
    </location>
</feature>
<dbReference type="Proteomes" id="UP000695007">
    <property type="component" value="Unplaced"/>
</dbReference>
<dbReference type="Pfam" id="PF02949">
    <property type="entry name" value="7tm_6"/>
    <property type="match status" value="1"/>
</dbReference>
<evidence type="ECO:0000256" key="9">
    <source>
        <dbReference type="ARBA" id="ARBA00023224"/>
    </source>
</evidence>
<dbReference type="InterPro" id="IPR004117">
    <property type="entry name" value="7tm6_olfct_rcpt"/>
</dbReference>
<comment type="similarity">
    <text evidence="10">Belongs to the insect chemoreceptor superfamily. Heteromeric odorant receptor channel (TC 1.A.69) family.</text>
</comment>
<dbReference type="KEGG" id="csol:105365290"/>
<organism evidence="11 12">
    <name type="scientific">Ceratosolen solmsi marchali</name>
    <dbReference type="NCBI Taxonomy" id="326594"/>
    <lineage>
        <taxon>Eukaryota</taxon>
        <taxon>Metazoa</taxon>
        <taxon>Ecdysozoa</taxon>
        <taxon>Arthropoda</taxon>
        <taxon>Hexapoda</taxon>
        <taxon>Insecta</taxon>
        <taxon>Pterygota</taxon>
        <taxon>Neoptera</taxon>
        <taxon>Endopterygota</taxon>
        <taxon>Hymenoptera</taxon>
        <taxon>Apocrita</taxon>
        <taxon>Proctotrupomorpha</taxon>
        <taxon>Chalcidoidea</taxon>
        <taxon>Agaonidae</taxon>
        <taxon>Agaoninae</taxon>
        <taxon>Ceratosolen</taxon>
    </lineage>
</organism>
<comment type="subcellular location">
    <subcellularLocation>
        <location evidence="1 10">Cell membrane</location>
        <topology evidence="1 10">Multi-pass membrane protein</topology>
    </subcellularLocation>
</comment>
<dbReference type="GO" id="GO:0005886">
    <property type="term" value="C:plasma membrane"/>
    <property type="evidence" value="ECO:0007669"/>
    <property type="project" value="UniProtKB-SubCell"/>
</dbReference>
<keyword evidence="7 10" id="KW-0472">Membrane</keyword>
<dbReference type="PANTHER" id="PTHR21137:SF35">
    <property type="entry name" value="ODORANT RECEPTOR 19A-RELATED"/>
    <property type="match status" value="1"/>
</dbReference>
<feature type="transmembrane region" description="Helical" evidence="10">
    <location>
        <begin position="63"/>
        <end position="85"/>
    </location>
</feature>
<keyword evidence="11" id="KW-1185">Reference proteome</keyword>
<proteinExistence type="inferred from homology"/>
<evidence type="ECO:0000256" key="5">
    <source>
        <dbReference type="ARBA" id="ARBA00022725"/>
    </source>
</evidence>
<evidence type="ECO:0000313" key="11">
    <source>
        <dbReference type="Proteomes" id="UP000695007"/>
    </source>
</evidence>
<reference evidence="12" key="1">
    <citation type="submission" date="2025-08" db="UniProtKB">
        <authorList>
            <consortium name="RefSeq"/>
        </authorList>
    </citation>
    <scope>IDENTIFICATION</scope>
</reference>
<keyword evidence="4 10" id="KW-0812">Transmembrane</keyword>
<evidence type="ECO:0000313" key="12">
    <source>
        <dbReference type="RefSeq" id="XP_011501707.1"/>
    </source>
</evidence>
<keyword evidence="9 10" id="KW-0807">Transducer</keyword>